<dbReference type="KEGG" id="spar:SPRG_03503"/>
<dbReference type="GeneID" id="24126005"/>
<reference evidence="1 2" key="1">
    <citation type="journal article" date="2013" name="PLoS Genet.">
        <title>Distinctive expansion of potential virulence genes in the genome of the oomycete fish pathogen Saprolegnia parasitica.</title>
        <authorList>
            <person name="Jiang R.H."/>
            <person name="de Bruijn I."/>
            <person name="Haas B.J."/>
            <person name="Belmonte R."/>
            <person name="Lobach L."/>
            <person name="Christie J."/>
            <person name="van den Ackerveken G."/>
            <person name="Bottin A."/>
            <person name="Bulone V."/>
            <person name="Diaz-Moreno S.M."/>
            <person name="Dumas B."/>
            <person name="Fan L."/>
            <person name="Gaulin E."/>
            <person name="Govers F."/>
            <person name="Grenville-Briggs L.J."/>
            <person name="Horner N.R."/>
            <person name="Levin J.Z."/>
            <person name="Mammella M."/>
            <person name="Meijer H.J."/>
            <person name="Morris P."/>
            <person name="Nusbaum C."/>
            <person name="Oome S."/>
            <person name="Phillips A.J."/>
            <person name="van Rooyen D."/>
            <person name="Rzeszutek E."/>
            <person name="Saraiva M."/>
            <person name="Secombes C.J."/>
            <person name="Seidl M.F."/>
            <person name="Snel B."/>
            <person name="Stassen J.H."/>
            <person name="Sykes S."/>
            <person name="Tripathy S."/>
            <person name="van den Berg H."/>
            <person name="Vega-Arreguin J.C."/>
            <person name="Wawra S."/>
            <person name="Young S.K."/>
            <person name="Zeng Q."/>
            <person name="Dieguez-Uribeondo J."/>
            <person name="Russ C."/>
            <person name="Tyler B.M."/>
            <person name="van West P."/>
        </authorList>
    </citation>
    <scope>NUCLEOTIDE SEQUENCE [LARGE SCALE GENOMIC DNA]</scope>
    <source>
        <strain evidence="1 2">CBS 223.65</strain>
    </source>
</reference>
<dbReference type="OrthoDB" id="536979at2759"/>
<protein>
    <submittedName>
        <fullName evidence="1">Uncharacterized protein</fullName>
    </submittedName>
</protein>
<evidence type="ECO:0000313" key="1">
    <source>
        <dbReference type="EMBL" id="KDO31574.1"/>
    </source>
</evidence>
<proteinExistence type="predicted"/>
<dbReference type="VEuPathDB" id="FungiDB:SPRG_03503"/>
<dbReference type="EMBL" id="KK583197">
    <property type="protein sequence ID" value="KDO31574.1"/>
    <property type="molecule type" value="Genomic_DNA"/>
</dbReference>
<gene>
    <name evidence="1" type="ORF">SPRG_03503</name>
</gene>
<organism evidence="1 2">
    <name type="scientific">Saprolegnia parasitica (strain CBS 223.65)</name>
    <dbReference type="NCBI Taxonomy" id="695850"/>
    <lineage>
        <taxon>Eukaryota</taxon>
        <taxon>Sar</taxon>
        <taxon>Stramenopiles</taxon>
        <taxon>Oomycota</taxon>
        <taxon>Saprolegniomycetes</taxon>
        <taxon>Saprolegniales</taxon>
        <taxon>Saprolegniaceae</taxon>
        <taxon>Saprolegnia</taxon>
    </lineage>
</organism>
<accession>A0A067CLJ9</accession>
<dbReference type="Proteomes" id="UP000030745">
    <property type="component" value="Unassembled WGS sequence"/>
</dbReference>
<dbReference type="AlphaFoldDB" id="A0A067CLJ9"/>
<keyword evidence="2" id="KW-1185">Reference proteome</keyword>
<evidence type="ECO:0000313" key="2">
    <source>
        <dbReference type="Proteomes" id="UP000030745"/>
    </source>
</evidence>
<dbReference type="Gene3D" id="2.60.120.260">
    <property type="entry name" value="Galactose-binding domain-like"/>
    <property type="match status" value="1"/>
</dbReference>
<dbReference type="OMA" id="PRICATC"/>
<dbReference type="STRING" id="695850.A0A067CLJ9"/>
<name>A0A067CLJ9_SAPPC</name>
<dbReference type="RefSeq" id="XP_012197481.1">
    <property type="nucleotide sequence ID" value="XM_012342091.1"/>
</dbReference>
<sequence length="427" mass="46694">MGSSFQALLEPCVGAIAVSRSAVQRLNMYTWSVTFLETQGDVPLLQAVGVTSPTLSVSVSTLFSGTDNTFYAYQEPLAPAFNLLLPCYVMVFDALAAMTFESYLDALANAVWSQQVTSGDKEISLVLPPGVRGQYIRVQRTDNLVLSLAEVEVYAEYQRSFSQYNQGSPIRGASFASPSVQAWAPEVSFAYAFGGTSSVGAWTLLLHDHSQTSAVDVGGISDWQLTITNSAGTSVTYYMDVMARLLTLPKYGQVLLDISQTEADYLDTDGNNYLDTTEATTYLTNYWPQYALFDAFQRYRVLAELLETYASTGRVPVWGELGQQRVRPRICATCVVPPTHLELYSAASRATANTFVFKGRHIQYAPQSAAFVGLDALSFSISLDNQESADPGLVRIETMPCREATCAMDVHDATSPYQALASTLVNY</sequence>